<dbReference type="InterPro" id="IPR038766">
    <property type="entry name" value="Membrane_comp_ABC_pdt"/>
</dbReference>
<evidence type="ECO:0000256" key="3">
    <source>
        <dbReference type="ARBA" id="ARBA00022692"/>
    </source>
</evidence>
<evidence type="ECO:0000256" key="6">
    <source>
        <dbReference type="SAM" id="Phobius"/>
    </source>
</evidence>
<dbReference type="Pfam" id="PF02687">
    <property type="entry name" value="FtsX"/>
    <property type="match status" value="1"/>
</dbReference>
<evidence type="ECO:0000256" key="5">
    <source>
        <dbReference type="ARBA" id="ARBA00023136"/>
    </source>
</evidence>
<keyword evidence="4 6" id="KW-1133">Transmembrane helix</keyword>
<evidence type="ECO:0000313" key="8">
    <source>
        <dbReference type="EMBL" id="GHG63303.1"/>
    </source>
</evidence>
<keyword evidence="2" id="KW-1003">Cell membrane</keyword>
<proteinExistence type="predicted"/>
<protein>
    <submittedName>
        <fullName evidence="8">ABC transporter permease</fullName>
    </submittedName>
</protein>
<dbReference type="RefSeq" id="WP_189430661.1">
    <property type="nucleotide sequence ID" value="NZ_BNAO01000002.1"/>
</dbReference>
<keyword evidence="9" id="KW-1185">Reference proteome</keyword>
<dbReference type="PANTHER" id="PTHR30287:SF1">
    <property type="entry name" value="INNER MEMBRANE PROTEIN"/>
    <property type="match status" value="1"/>
</dbReference>
<comment type="subcellular location">
    <subcellularLocation>
        <location evidence="1">Cell membrane</location>
        <topology evidence="1">Multi-pass membrane protein</topology>
    </subcellularLocation>
</comment>
<dbReference type="PANTHER" id="PTHR30287">
    <property type="entry name" value="MEMBRANE COMPONENT OF PREDICTED ABC SUPERFAMILY METABOLITE UPTAKE TRANSPORTER"/>
    <property type="match status" value="1"/>
</dbReference>
<accession>A0ABQ3KV22</accession>
<feature type="transmembrane region" description="Helical" evidence="6">
    <location>
        <begin position="694"/>
        <end position="721"/>
    </location>
</feature>
<reference evidence="9" key="1">
    <citation type="journal article" date="2019" name="Int. J. Syst. Evol. Microbiol.">
        <title>The Global Catalogue of Microorganisms (GCM) 10K type strain sequencing project: providing services to taxonomists for standard genome sequencing and annotation.</title>
        <authorList>
            <consortium name="The Broad Institute Genomics Platform"/>
            <consortium name="The Broad Institute Genome Sequencing Center for Infectious Disease"/>
            <person name="Wu L."/>
            <person name="Ma J."/>
        </authorList>
    </citation>
    <scope>NUCLEOTIDE SEQUENCE [LARGE SCALE GENOMIC DNA]</scope>
    <source>
        <strain evidence="9">CGMCC 1.7003</strain>
    </source>
</reference>
<feature type="transmembrane region" description="Helical" evidence="6">
    <location>
        <begin position="788"/>
        <end position="809"/>
    </location>
</feature>
<dbReference type="Proteomes" id="UP000659697">
    <property type="component" value="Unassembled WGS sequence"/>
</dbReference>
<organism evidence="8 9">
    <name type="scientific">Alishewanella longhuensis</name>
    <dbReference type="NCBI Taxonomy" id="1091037"/>
    <lineage>
        <taxon>Bacteria</taxon>
        <taxon>Pseudomonadati</taxon>
        <taxon>Pseudomonadota</taxon>
        <taxon>Gammaproteobacteria</taxon>
        <taxon>Alteromonadales</taxon>
        <taxon>Alteromonadaceae</taxon>
        <taxon>Alishewanella</taxon>
    </lineage>
</organism>
<dbReference type="EMBL" id="BNAO01000002">
    <property type="protein sequence ID" value="GHG63303.1"/>
    <property type="molecule type" value="Genomic_DNA"/>
</dbReference>
<evidence type="ECO:0000256" key="2">
    <source>
        <dbReference type="ARBA" id="ARBA00022475"/>
    </source>
</evidence>
<keyword evidence="3 6" id="KW-0812">Transmembrane</keyword>
<feature type="transmembrane region" description="Helical" evidence="6">
    <location>
        <begin position="410"/>
        <end position="433"/>
    </location>
</feature>
<feature type="transmembrane region" description="Helical" evidence="6">
    <location>
        <begin position="750"/>
        <end position="776"/>
    </location>
</feature>
<dbReference type="InterPro" id="IPR003838">
    <property type="entry name" value="ABC3_permease_C"/>
</dbReference>
<keyword evidence="5 6" id="KW-0472">Membrane</keyword>
<sequence length="824" mass="91629">MLKQRWQLAWHFYRQASLQQRLLTWVQGILLVFILTLSQTSASIQAYLAQNLDQLLGADVVLSQAMPLSDTQQTALAGMSSQIVLTQSLELTFTHQQQWQTGLLKAVAADYPLQGELRSSLDPSGSDTSSSRGPMPGEIWLDARLFSSLALQIGDILSLGTSELMVSRILQHEPDRLMQGHSVQMRALVHRQHLAQLQRPGDRIQHRYLVAASKAQIAQIRDWQQQFLPAAELYHKQGAHPLALFWQRTENVLGLASIVLFFMAAIALQQLSRLQRQREHFFTAVCLSLGASRPTSLQIAIGKWLFGVLGMLPLALIFAMACHWLLVDWLAHTFTDLHWRFNPSLALQTVAACMLVFMLFQLPLWFSLQQACVRQLIQPSPQPMHQGLFLLSAFGALSAIAAYYSDNLLLTGMVLLALLSCIGLLLLLSWLLLTAGEKLSQSFSGLLPFVLYMMKQRLMSKSTQILGTGLAAFLLLFTLMLLKDLGNSMTLYQRQHDGNLLVSQATSAQMADIEAWAAAQNIAIRQQKPFLYAKLTQINGVALAQTQHKPSDSLASFNQPIRMHWTAQLPDNNRLSAGEWWPAGTANWQQLSLEQEVMTDLGLKLGDRLGFVIEQQQVDFILNASHVYQSGVGAITFWVQVPPAILQHVQAPRYSMASLELTAAQFSQLSALWQKHPSLRMVSLQELTARFDRILALVTTVISGFVVFISLLAALVIVISVHAVESQERKKNSVILSFGLSKGTCLKLNLLEWLITGAIAGCGAIAATWLAGSLIYQSQFALPYQPNFIWLLATLLILLSVVTALGFAVSQRSLRASVRQLMQE</sequence>
<comment type="caution">
    <text evidence="8">The sequence shown here is derived from an EMBL/GenBank/DDBJ whole genome shotgun (WGS) entry which is preliminary data.</text>
</comment>
<evidence type="ECO:0000313" key="9">
    <source>
        <dbReference type="Proteomes" id="UP000659697"/>
    </source>
</evidence>
<evidence type="ECO:0000256" key="1">
    <source>
        <dbReference type="ARBA" id="ARBA00004651"/>
    </source>
</evidence>
<feature type="transmembrane region" description="Helical" evidence="6">
    <location>
        <begin position="252"/>
        <end position="268"/>
    </location>
</feature>
<feature type="transmembrane region" description="Helical" evidence="6">
    <location>
        <begin position="463"/>
        <end position="482"/>
    </location>
</feature>
<evidence type="ECO:0000256" key="4">
    <source>
        <dbReference type="ARBA" id="ARBA00022989"/>
    </source>
</evidence>
<name>A0ABQ3KV22_9ALTE</name>
<feature type="transmembrane region" description="Helical" evidence="6">
    <location>
        <begin position="387"/>
        <end position="404"/>
    </location>
</feature>
<gene>
    <name evidence="8" type="ORF">GCM10010919_08880</name>
</gene>
<evidence type="ECO:0000259" key="7">
    <source>
        <dbReference type="Pfam" id="PF02687"/>
    </source>
</evidence>
<feature type="domain" description="ABC3 transporter permease C-terminal" evidence="7">
    <location>
        <begin position="705"/>
        <end position="817"/>
    </location>
</feature>
<feature type="transmembrane region" description="Helical" evidence="6">
    <location>
        <begin position="304"/>
        <end position="326"/>
    </location>
</feature>
<feature type="transmembrane region" description="Helical" evidence="6">
    <location>
        <begin position="346"/>
        <end position="366"/>
    </location>
</feature>